<evidence type="ECO:0000256" key="2">
    <source>
        <dbReference type="ARBA" id="ARBA00009142"/>
    </source>
</evidence>
<dbReference type="OrthoDB" id="13016at2"/>
<evidence type="ECO:0000256" key="1">
    <source>
        <dbReference type="ARBA" id="ARBA00004651"/>
    </source>
</evidence>
<dbReference type="Proteomes" id="UP000095492">
    <property type="component" value="Unassembled WGS sequence"/>
</dbReference>
<comment type="similarity">
    <text evidence="2 8">Belongs to the 4-toluene sulfonate uptake permease (TSUP) (TC 2.A.102) family.</text>
</comment>
<evidence type="ECO:0000256" key="3">
    <source>
        <dbReference type="ARBA" id="ARBA00022448"/>
    </source>
</evidence>
<evidence type="ECO:0000313" key="10">
    <source>
        <dbReference type="EMBL" id="MSD16118.1"/>
    </source>
</evidence>
<keyword evidence="5 8" id="KW-0812">Transmembrane</keyword>
<dbReference type="Pfam" id="PF01925">
    <property type="entry name" value="TauE"/>
    <property type="match status" value="1"/>
</dbReference>
<comment type="subcellular location">
    <subcellularLocation>
        <location evidence="1 8">Cell membrane</location>
        <topology evidence="1 8">Multi-pass membrane protein</topology>
    </subcellularLocation>
</comment>
<dbReference type="EMBL" id="WKRA01000011">
    <property type="protein sequence ID" value="MSD16118.1"/>
    <property type="molecule type" value="Genomic_DNA"/>
</dbReference>
<feature type="transmembrane region" description="Helical" evidence="8">
    <location>
        <begin position="66"/>
        <end position="85"/>
    </location>
</feature>
<keyword evidence="6 8" id="KW-1133">Transmembrane helix</keyword>
<dbReference type="EMBL" id="CYYA01000016">
    <property type="protein sequence ID" value="CUN17998.1"/>
    <property type="molecule type" value="Genomic_DNA"/>
</dbReference>
<dbReference type="GO" id="GO:0005886">
    <property type="term" value="C:plasma membrane"/>
    <property type="evidence" value="ECO:0007669"/>
    <property type="project" value="UniProtKB-SubCell"/>
</dbReference>
<name>A0A173UWI8_EUBRA</name>
<reference evidence="10 12" key="2">
    <citation type="journal article" date="2019" name="Nat. Med.">
        <title>A library of human gut bacterial isolates paired with longitudinal multiomics data enables mechanistic microbiome research.</title>
        <authorList>
            <person name="Poyet M."/>
            <person name="Groussin M."/>
            <person name="Gibbons S.M."/>
            <person name="Avila-Pacheco J."/>
            <person name="Jiang X."/>
            <person name="Kearney S.M."/>
            <person name="Perrotta A.R."/>
            <person name="Berdy B."/>
            <person name="Zhao S."/>
            <person name="Lieberman T.D."/>
            <person name="Swanson P.K."/>
            <person name="Smith M."/>
            <person name="Roesemann S."/>
            <person name="Alexander J.E."/>
            <person name="Rich S.A."/>
            <person name="Livny J."/>
            <person name="Vlamakis H."/>
            <person name="Clish C."/>
            <person name="Bullock K."/>
            <person name="Deik A."/>
            <person name="Scott J."/>
            <person name="Pierce K.A."/>
            <person name="Xavier R.J."/>
            <person name="Alm E.J."/>
        </authorList>
    </citation>
    <scope>NUCLEOTIDE SEQUENCE [LARGE SCALE GENOMIC DNA]</scope>
    <source>
        <strain evidence="10 12">BIOML-A3</strain>
    </source>
</reference>
<evidence type="ECO:0000256" key="8">
    <source>
        <dbReference type="RuleBase" id="RU363041"/>
    </source>
</evidence>
<evidence type="ECO:0000256" key="6">
    <source>
        <dbReference type="ARBA" id="ARBA00022989"/>
    </source>
</evidence>
<protein>
    <recommendedName>
        <fullName evidence="8">Probable membrane transporter protein</fullName>
    </recommendedName>
</protein>
<accession>A0A173UWI8</accession>
<evidence type="ECO:0000313" key="9">
    <source>
        <dbReference type="EMBL" id="CUN17998.1"/>
    </source>
</evidence>
<dbReference type="PANTHER" id="PTHR30269">
    <property type="entry name" value="TRANSMEMBRANE PROTEIN YFCA"/>
    <property type="match status" value="1"/>
</dbReference>
<organism evidence="9 11">
    <name type="scientific">Eubacterium ramulus</name>
    <dbReference type="NCBI Taxonomy" id="39490"/>
    <lineage>
        <taxon>Bacteria</taxon>
        <taxon>Bacillati</taxon>
        <taxon>Bacillota</taxon>
        <taxon>Clostridia</taxon>
        <taxon>Eubacteriales</taxon>
        <taxon>Eubacteriaceae</taxon>
        <taxon>Eubacterium</taxon>
    </lineage>
</organism>
<dbReference type="RefSeq" id="WP_021738643.1">
    <property type="nucleotide sequence ID" value="NZ_CABKSU010000037.1"/>
</dbReference>
<evidence type="ECO:0000256" key="4">
    <source>
        <dbReference type="ARBA" id="ARBA00022475"/>
    </source>
</evidence>
<dbReference type="GeneID" id="42786128"/>
<feature type="transmembrane region" description="Helical" evidence="8">
    <location>
        <begin position="29"/>
        <end position="54"/>
    </location>
</feature>
<evidence type="ECO:0000256" key="5">
    <source>
        <dbReference type="ARBA" id="ARBA00022692"/>
    </source>
</evidence>
<reference evidence="9 11" key="1">
    <citation type="submission" date="2015-09" db="EMBL/GenBank/DDBJ databases">
        <authorList>
            <consortium name="Pathogen Informatics"/>
        </authorList>
    </citation>
    <scope>NUCLEOTIDE SEQUENCE [LARGE SCALE GENOMIC DNA]</scope>
    <source>
        <strain evidence="9 11">2789STDY5608891</strain>
    </source>
</reference>
<feature type="transmembrane region" description="Helical" evidence="8">
    <location>
        <begin position="181"/>
        <end position="211"/>
    </location>
</feature>
<evidence type="ECO:0000313" key="11">
    <source>
        <dbReference type="Proteomes" id="UP000095492"/>
    </source>
</evidence>
<feature type="transmembrane region" description="Helical" evidence="8">
    <location>
        <begin position="91"/>
        <end position="110"/>
    </location>
</feature>
<dbReference type="InterPro" id="IPR002781">
    <property type="entry name" value="TM_pro_TauE-like"/>
</dbReference>
<dbReference type="Proteomes" id="UP000431304">
    <property type="component" value="Unassembled WGS sequence"/>
</dbReference>
<keyword evidence="7 8" id="KW-0472">Membrane</keyword>
<proteinExistence type="inferred from homology"/>
<feature type="transmembrane region" description="Helical" evidence="8">
    <location>
        <begin position="223"/>
        <end position="244"/>
    </location>
</feature>
<sequence>MIWFIIATLVAFFIKGLCGFANTLIFNGILSYTANNINISPLEVVLGYPSNIILVWKERKSLNWKIWLPLTALVVAGSIPGIFLLKHTDAGLLKVIFGIAVIVIGVEMLFREMKSNRESSNRKPGGSKLVLVLIGIISGLLCGLYGVGALLAAYVSRVAENSHEFKANICVVFVVENTIRIILYVATGILTLSVLKQVVILIPFMLAAVFLGMKSSSVLNEKIIKKIVIILLILSGIVLIINNIPG</sequence>
<evidence type="ECO:0000313" key="12">
    <source>
        <dbReference type="Proteomes" id="UP000431304"/>
    </source>
</evidence>
<keyword evidence="3" id="KW-0813">Transport</keyword>
<dbReference type="AlphaFoldDB" id="A0A173UWI8"/>
<evidence type="ECO:0000256" key="7">
    <source>
        <dbReference type="ARBA" id="ARBA00023136"/>
    </source>
</evidence>
<dbReference type="PANTHER" id="PTHR30269:SF37">
    <property type="entry name" value="MEMBRANE TRANSPORTER PROTEIN"/>
    <property type="match status" value="1"/>
</dbReference>
<dbReference type="InterPro" id="IPR052017">
    <property type="entry name" value="TSUP"/>
</dbReference>
<feature type="transmembrane region" description="Helical" evidence="8">
    <location>
        <begin position="130"/>
        <end position="155"/>
    </location>
</feature>
<dbReference type="STRING" id="39490.ERS852448_02243"/>
<gene>
    <name evidence="9" type="ORF">ERS852448_02243</name>
    <name evidence="10" type="ORF">GKE72_08520</name>
</gene>
<keyword evidence="4 8" id="KW-1003">Cell membrane</keyword>